<evidence type="ECO:0008006" key="3">
    <source>
        <dbReference type="Google" id="ProtNLM"/>
    </source>
</evidence>
<organism evidence="1 2">
    <name type="scientific">Cellulomonas dongxiuzhuiae</name>
    <dbReference type="NCBI Taxonomy" id="2819979"/>
    <lineage>
        <taxon>Bacteria</taxon>
        <taxon>Bacillati</taxon>
        <taxon>Actinomycetota</taxon>
        <taxon>Actinomycetes</taxon>
        <taxon>Micrococcales</taxon>
        <taxon>Cellulomonadaceae</taxon>
        <taxon>Cellulomonas</taxon>
    </lineage>
</organism>
<dbReference type="EMBL" id="CP076023">
    <property type="protein sequence ID" value="QWC16316.1"/>
    <property type="molecule type" value="Genomic_DNA"/>
</dbReference>
<accession>A0ABX8GL19</accession>
<proteinExistence type="predicted"/>
<keyword evidence="2" id="KW-1185">Reference proteome</keyword>
<gene>
    <name evidence="1" type="ORF">KKR89_01140</name>
</gene>
<dbReference type="Proteomes" id="UP000679335">
    <property type="component" value="Chromosome"/>
</dbReference>
<name>A0ABX8GL19_9CELL</name>
<evidence type="ECO:0000313" key="2">
    <source>
        <dbReference type="Proteomes" id="UP000679335"/>
    </source>
</evidence>
<evidence type="ECO:0000313" key="1">
    <source>
        <dbReference type="EMBL" id="QWC16316.1"/>
    </source>
</evidence>
<reference evidence="1 2" key="1">
    <citation type="submission" date="2021-05" db="EMBL/GenBank/DDBJ databases">
        <title>Novel species in genus Cellulomonas.</title>
        <authorList>
            <person name="Zhang G."/>
        </authorList>
    </citation>
    <scope>NUCLEOTIDE SEQUENCE [LARGE SCALE GENOMIC DNA]</scope>
    <source>
        <strain evidence="2">zg-ZUI157</strain>
    </source>
</reference>
<sequence>MAVNERGQAEDDALTLLHLATARLRRHTDDGWVAVAPRVLASALAALRTSHPVRGRHSEGDFSVADGVLRASVRTLLDGDPRLRVSRIAFRTDADGTLEQAVVELSAAYLQPIAPLADDVRRTVARHLRDVLGDPDLPDAVVSVDLVVTDVHRP</sequence>
<protein>
    <recommendedName>
        <fullName evidence="3">Asp23/Gls24 family envelope stress response protein</fullName>
    </recommendedName>
</protein>
<dbReference type="RefSeq" id="WP_208287569.1">
    <property type="nucleotide sequence ID" value="NZ_CP076023.1"/>
</dbReference>